<evidence type="ECO:0000256" key="4">
    <source>
        <dbReference type="ARBA" id="ARBA00023242"/>
    </source>
</evidence>
<dbReference type="Proteomes" id="UP000019384">
    <property type="component" value="Unassembled WGS sequence"/>
</dbReference>
<evidence type="ECO:0000256" key="2">
    <source>
        <dbReference type="ARBA" id="ARBA00023125"/>
    </source>
</evidence>
<dbReference type="GO" id="GO:0005634">
    <property type="term" value="C:nucleus"/>
    <property type="evidence" value="ECO:0007669"/>
    <property type="project" value="TreeGrafter"/>
</dbReference>
<name>W6MS56_9ASCO</name>
<keyword evidence="1" id="KW-0805">Transcription regulation</keyword>
<evidence type="ECO:0000256" key="1">
    <source>
        <dbReference type="ARBA" id="ARBA00023015"/>
    </source>
</evidence>
<dbReference type="RefSeq" id="XP_022460034.1">
    <property type="nucleotide sequence ID" value="XM_022600716.1"/>
</dbReference>
<dbReference type="EMBL" id="HG793129">
    <property type="protein sequence ID" value="CDK28042.1"/>
    <property type="molecule type" value="Genomic_DNA"/>
</dbReference>
<dbReference type="CDD" id="cd12148">
    <property type="entry name" value="fungal_TF_MHR"/>
    <property type="match status" value="1"/>
</dbReference>
<evidence type="ECO:0000313" key="5">
    <source>
        <dbReference type="EMBL" id="CDK28042.1"/>
    </source>
</evidence>
<evidence type="ECO:0000256" key="3">
    <source>
        <dbReference type="ARBA" id="ARBA00023163"/>
    </source>
</evidence>
<reference evidence="5" key="2">
    <citation type="submission" date="2014-02" db="EMBL/GenBank/DDBJ databases">
        <title>Complete DNA sequence of /Kuraishia capsulata/ illustrates novel genomic features among budding yeasts (/Saccharomycotina/).</title>
        <authorList>
            <person name="Morales L."/>
            <person name="Noel B."/>
            <person name="Porcel B."/>
            <person name="Marcet-Houben M."/>
            <person name="Hullo M-F."/>
            <person name="Sacerdot C."/>
            <person name="Tekaia F."/>
            <person name="Leh-Louis V."/>
            <person name="Despons L."/>
            <person name="Khanna V."/>
            <person name="Aury J-M."/>
            <person name="Barbe V."/>
            <person name="Couloux A."/>
            <person name="Labadie K."/>
            <person name="Pelletier E."/>
            <person name="Souciet J-L."/>
            <person name="Boekhout T."/>
            <person name="Gabaldon T."/>
            <person name="Wincker P."/>
            <person name="Dujon B."/>
        </authorList>
    </citation>
    <scope>NUCLEOTIDE SEQUENCE</scope>
    <source>
        <strain evidence="5">CBS 1993</strain>
    </source>
</reference>
<keyword evidence="2" id="KW-0238">DNA-binding</keyword>
<dbReference type="PANTHER" id="PTHR31069">
    <property type="entry name" value="OLEATE-ACTIVATED TRANSCRIPTION FACTOR 1-RELATED"/>
    <property type="match status" value="1"/>
</dbReference>
<keyword evidence="3" id="KW-0804">Transcription</keyword>
<accession>W6MS56</accession>
<organism evidence="5 6">
    <name type="scientific">Kuraishia capsulata CBS 1993</name>
    <dbReference type="NCBI Taxonomy" id="1382522"/>
    <lineage>
        <taxon>Eukaryota</taxon>
        <taxon>Fungi</taxon>
        <taxon>Dikarya</taxon>
        <taxon>Ascomycota</taxon>
        <taxon>Saccharomycotina</taxon>
        <taxon>Pichiomycetes</taxon>
        <taxon>Pichiales</taxon>
        <taxon>Pichiaceae</taxon>
        <taxon>Kuraishia</taxon>
    </lineage>
</organism>
<protein>
    <submittedName>
        <fullName evidence="5">Uncharacterized protein</fullName>
    </submittedName>
</protein>
<dbReference type="GO" id="GO:0000981">
    <property type="term" value="F:DNA-binding transcription factor activity, RNA polymerase II-specific"/>
    <property type="evidence" value="ECO:0007669"/>
    <property type="project" value="TreeGrafter"/>
</dbReference>
<dbReference type="HOGENOM" id="CLU_429634_0_0_1"/>
<reference evidence="5" key="1">
    <citation type="submission" date="2013-12" db="EMBL/GenBank/DDBJ databases">
        <authorList>
            <person name="Genoscope - CEA"/>
        </authorList>
    </citation>
    <scope>NUCLEOTIDE SEQUENCE</scope>
    <source>
        <strain evidence="5">CBS 1993</strain>
    </source>
</reference>
<dbReference type="PANTHER" id="PTHR31069:SF12">
    <property type="entry name" value="TRANSCRIPTION FACTOR DOMAIN-CONTAINING PROTEIN"/>
    <property type="match status" value="1"/>
</dbReference>
<dbReference type="AlphaFoldDB" id="W6MS56"/>
<gene>
    <name evidence="5" type="ORF">KUCA_T00004023001</name>
</gene>
<dbReference type="OrthoDB" id="4159781at2759"/>
<proteinExistence type="predicted"/>
<sequence>MFDLLEFELLEPFETINLCNGYDPIDPLNTSICYNPFSCISVLRNDNFHRFATGIDREKMKMKEDFPHSEGLQRKRNLPTEEEQVLREDLRADFEQRYFTETGIEDLRPYKKSTLPGNSNYKKPRPKRGELILHDNMQNTEFGLINDIRVVIPSPEVLEALLDCFFTDLFPYMPYLIESDFRKKVARLMLQKNFTITNRMDLATVGTLFILIKLTFTSIQLHTHPTDKERFILENPSKKDLEMIAYQCYYQLRLARRPALELLQLLVYINIYKKLSPVLGITTVSYDHQAEIAEIVFLAKLLGLHRDGSFLESLGLNEENLDGRRRIWIYILTLDLDQAAECGCSLIVREDEYDTKLPTLNPSHSIQYELDHMLRISIGNILRKVFNFMEPNVNLLDIIFMLDKLDADLGEFSIDHLVCHPDDSLDLRNGKLESLRRFIMTKNFLGALYFHLTLHFESKGSFLLFEKYAMKTLQAAVSAFKLLEQLSSLNSILQLKNAEFIIAPQIVNFATKASILIASFLLRSIHRENESLDEDHKEEAKIITKRLLGIVKGGVKWSKQYLIKRPYYLCWNHSEVTKFYLKIFQFLMMNYSEVYGPGIKIYDNSGSEISTPLINGFCHLSNERLRMISSLLSDIKG</sequence>
<dbReference type="GO" id="GO:0045944">
    <property type="term" value="P:positive regulation of transcription by RNA polymerase II"/>
    <property type="evidence" value="ECO:0007669"/>
    <property type="project" value="TreeGrafter"/>
</dbReference>
<evidence type="ECO:0000313" key="6">
    <source>
        <dbReference type="Proteomes" id="UP000019384"/>
    </source>
</evidence>
<dbReference type="GO" id="GO:0000978">
    <property type="term" value="F:RNA polymerase II cis-regulatory region sequence-specific DNA binding"/>
    <property type="evidence" value="ECO:0007669"/>
    <property type="project" value="TreeGrafter"/>
</dbReference>
<dbReference type="InterPro" id="IPR050675">
    <property type="entry name" value="OAF3"/>
</dbReference>
<dbReference type="GeneID" id="34521422"/>
<keyword evidence="4" id="KW-0539">Nucleus</keyword>
<keyword evidence="6" id="KW-1185">Reference proteome</keyword>